<organism evidence="1 2">
    <name type="scientific">Senna tora</name>
    <dbReference type="NCBI Taxonomy" id="362788"/>
    <lineage>
        <taxon>Eukaryota</taxon>
        <taxon>Viridiplantae</taxon>
        <taxon>Streptophyta</taxon>
        <taxon>Embryophyta</taxon>
        <taxon>Tracheophyta</taxon>
        <taxon>Spermatophyta</taxon>
        <taxon>Magnoliopsida</taxon>
        <taxon>eudicotyledons</taxon>
        <taxon>Gunneridae</taxon>
        <taxon>Pentapetalae</taxon>
        <taxon>rosids</taxon>
        <taxon>fabids</taxon>
        <taxon>Fabales</taxon>
        <taxon>Fabaceae</taxon>
        <taxon>Caesalpinioideae</taxon>
        <taxon>Cassia clade</taxon>
        <taxon>Senna</taxon>
    </lineage>
</organism>
<evidence type="ECO:0000313" key="2">
    <source>
        <dbReference type="Proteomes" id="UP000634136"/>
    </source>
</evidence>
<reference evidence="1" key="1">
    <citation type="submission" date="2020-09" db="EMBL/GenBank/DDBJ databases">
        <title>Genome-Enabled Discovery of Anthraquinone Biosynthesis in Senna tora.</title>
        <authorList>
            <person name="Kang S.-H."/>
            <person name="Pandey R.P."/>
            <person name="Lee C.-M."/>
            <person name="Sim J.-S."/>
            <person name="Jeong J.-T."/>
            <person name="Choi B.-S."/>
            <person name="Jung M."/>
            <person name="Ginzburg D."/>
            <person name="Zhao K."/>
            <person name="Won S.Y."/>
            <person name="Oh T.-J."/>
            <person name="Yu Y."/>
            <person name="Kim N.-H."/>
            <person name="Lee O.R."/>
            <person name="Lee T.-H."/>
            <person name="Bashyal P."/>
            <person name="Kim T.-S."/>
            <person name="Lee W.-H."/>
            <person name="Kawkins C."/>
            <person name="Kim C.-K."/>
            <person name="Kim J.S."/>
            <person name="Ahn B.O."/>
            <person name="Rhee S.Y."/>
            <person name="Sohng J.K."/>
        </authorList>
    </citation>
    <scope>NUCLEOTIDE SEQUENCE</scope>
    <source>
        <tissue evidence="1">Leaf</tissue>
    </source>
</reference>
<dbReference type="EMBL" id="JAAIUW010000010">
    <property type="protein sequence ID" value="KAF7812879.1"/>
    <property type="molecule type" value="Genomic_DNA"/>
</dbReference>
<protein>
    <submittedName>
        <fullName evidence="1">Myb/SANT-like DNA-binding domain protein</fullName>
    </submittedName>
</protein>
<dbReference type="GO" id="GO:0003677">
    <property type="term" value="F:DNA binding"/>
    <property type="evidence" value="ECO:0007669"/>
    <property type="project" value="UniProtKB-KW"/>
</dbReference>
<comment type="caution">
    <text evidence="1">The sequence shown here is derived from an EMBL/GenBank/DDBJ whole genome shotgun (WGS) entry which is preliminary data.</text>
</comment>
<gene>
    <name evidence="1" type="ORF">G2W53_033855</name>
</gene>
<accession>A0A834TA57</accession>
<dbReference type="PANTHER" id="PTHR46250:SF18">
    <property type="entry name" value="MYB_SANT-LIKE DOMAIN-CONTAINING PROTEIN"/>
    <property type="match status" value="1"/>
</dbReference>
<dbReference type="AlphaFoldDB" id="A0A834TA57"/>
<evidence type="ECO:0000313" key="1">
    <source>
        <dbReference type="EMBL" id="KAF7812879.1"/>
    </source>
</evidence>
<sequence>MREPSEAKPKTTRRQLTATEDEKLVECLLDLAADKNWKTDNGFKLGFARQLEKRLHEKLHGCDLRASPHIESRVKSHPDANGLYNKTFPHYKDLDKVYGKDRATGEIGEDPVEFVEAMEKEFQEQEIDHIDELQMRNDPFYGLDELFLGDHSPLTPTSGQSVAQDNNGNGEGNIRKELELLMTVQNAPPLVTSSEVEDFELRPKTDLADTLSYTQNSSKISFKSACSWTDTFDSFEDDGSQTPLSRNVPLKTLSHLFPNRHAAPVEAFDRQDPPEVTALVPSVVKPSTLELK</sequence>
<name>A0A834TA57_9FABA</name>
<dbReference type="PANTHER" id="PTHR46250">
    <property type="entry name" value="MYB/SANT-LIKE DNA-BINDING DOMAIN PROTEIN-RELATED"/>
    <property type="match status" value="1"/>
</dbReference>
<keyword evidence="2" id="KW-1185">Reference proteome</keyword>
<proteinExistence type="predicted"/>
<dbReference type="OrthoDB" id="1746344at2759"/>
<keyword evidence="1" id="KW-0238">DNA-binding</keyword>
<dbReference type="Proteomes" id="UP000634136">
    <property type="component" value="Unassembled WGS sequence"/>
</dbReference>